<dbReference type="EC" id="3.5.4.25" evidence="9"/>
<dbReference type="SUPFAM" id="SSF53597">
    <property type="entry name" value="Dihydrofolate reductase-like"/>
    <property type="match status" value="1"/>
</dbReference>
<feature type="binding site" evidence="9">
    <location>
        <position position="92"/>
    </location>
    <ligand>
        <name>Zn(2+)</name>
        <dbReference type="ChEBI" id="CHEBI:29105"/>
        <note>catalytic</note>
    </ligand>
</feature>
<evidence type="ECO:0000256" key="5">
    <source>
        <dbReference type="ARBA" id="ARBA00022801"/>
    </source>
</evidence>
<feature type="binding site" evidence="9">
    <location>
        <position position="103"/>
    </location>
    <ligand>
        <name>Zn(2+)</name>
        <dbReference type="ChEBI" id="CHEBI:29105"/>
        <note>catalytic</note>
    </ligand>
</feature>
<gene>
    <name evidence="9" type="primary">ribA</name>
    <name evidence="13" type="ORF">MSZNOR_2902</name>
</gene>
<keyword evidence="10" id="KW-0812">Transmembrane</keyword>
<evidence type="ECO:0000256" key="8">
    <source>
        <dbReference type="ARBA" id="ARBA00049295"/>
    </source>
</evidence>
<dbReference type="PANTHER" id="PTHR21327:SF18">
    <property type="entry name" value="3,4-DIHYDROXY-2-BUTANONE 4-PHOSPHATE SYNTHASE"/>
    <property type="match status" value="1"/>
</dbReference>
<reference evidence="13 14" key="1">
    <citation type="submission" date="2023-03" db="EMBL/GenBank/DDBJ databases">
        <authorList>
            <person name="Pearce D."/>
        </authorList>
    </citation>
    <scope>NUCLEOTIDE SEQUENCE [LARGE SCALE GENOMIC DNA]</scope>
    <source>
        <strain evidence="13">Msz</strain>
    </source>
</reference>
<dbReference type="Gene3D" id="3.40.50.10990">
    <property type="entry name" value="GTP cyclohydrolase II"/>
    <property type="match status" value="1"/>
</dbReference>
<evidence type="ECO:0000256" key="2">
    <source>
        <dbReference type="ARBA" id="ARBA00022619"/>
    </source>
</evidence>
<dbReference type="SUPFAM" id="SSF142695">
    <property type="entry name" value="RibA-like"/>
    <property type="match status" value="1"/>
</dbReference>
<keyword evidence="2 9" id="KW-0686">Riboflavin biosynthesis</keyword>
<sequence>MARRYFPASATNLGARASFGIDSGILLFILFAFLSLPPQKSLVKNLVKTRIPTGYGEFTLYLYSEHGKDHLALVKSNVNGERGVPVRVHSECLTGDVFGSRRCDCGDQLKHTLQYLGRSRCGILLYLRQEGRGIGLRKKLEAYNLQDRGLDTVEANISLGHQPDERNYGVAALMLKDLGVRSIRLITNNPRKVDELTEYGIEVEARIPIEVGHHDDNAGYLRSKAEKLAHLLTFRERTPFHRELAFIEPLIDQLSLAQASGEGGPFVTLTYAQSIDGSIAVDSQAPYALSSRQSLTLTHFLRAHHDALLVGVNTILSDDPQLNVRYYEGEDPQPVILDSTLRTPPYCRVLRQSKKPPVIVTTGGSDPARREALAAAGAKILEVGASEDGCVDLNETLPKLSELGIRTLMVEGGSKIISTFLKHHLVNYCVITITPKIIGGLKAIDDLCRSGERAPLQITDCQYHILGSDIIAFGPVGYL</sequence>
<accession>A0ABM9I3T6</accession>
<comment type="catalytic activity">
    <reaction evidence="8 9">
        <text>GTP + 4 H2O = 2,5-diamino-6-hydroxy-4-(5-phosphoribosylamino)-pyrimidine + formate + 2 phosphate + 3 H(+)</text>
        <dbReference type="Rhea" id="RHEA:23704"/>
        <dbReference type="ChEBI" id="CHEBI:15377"/>
        <dbReference type="ChEBI" id="CHEBI:15378"/>
        <dbReference type="ChEBI" id="CHEBI:15740"/>
        <dbReference type="ChEBI" id="CHEBI:37565"/>
        <dbReference type="ChEBI" id="CHEBI:43474"/>
        <dbReference type="ChEBI" id="CHEBI:58614"/>
        <dbReference type="EC" id="3.5.4.25"/>
    </reaction>
</comment>
<feature type="domain" description="GTP cyclohydrolase II" evidence="11">
    <location>
        <begin position="47"/>
        <end position="208"/>
    </location>
</feature>
<organism evidence="13 14">
    <name type="scientific">Methylocaldum szegediense</name>
    <dbReference type="NCBI Taxonomy" id="73780"/>
    <lineage>
        <taxon>Bacteria</taxon>
        <taxon>Pseudomonadati</taxon>
        <taxon>Pseudomonadota</taxon>
        <taxon>Gammaproteobacteria</taxon>
        <taxon>Methylococcales</taxon>
        <taxon>Methylococcaceae</taxon>
        <taxon>Methylocaldum</taxon>
    </lineage>
</organism>
<feature type="active site" description="Nucleophile" evidence="9">
    <location>
        <position position="166"/>
    </location>
</feature>
<feature type="domain" description="Bacterial bifunctional deaminase-reductase C-terminal" evidence="12">
    <location>
        <begin position="265"/>
        <end position="442"/>
    </location>
</feature>
<dbReference type="InterPro" id="IPR000926">
    <property type="entry name" value="RibA"/>
</dbReference>
<dbReference type="InterPro" id="IPR032677">
    <property type="entry name" value="GTP_cyclohydro_II"/>
</dbReference>
<dbReference type="InterPro" id="IPR036144">
    <property type="entry name" value="RibA-like_sf"/>
</dbReference>
<evidence type="ECO:0000313" key="13">
    <source>
        <dbReference type="EMBL" id="CAI8872304.1"/>
    </source>
</evidence>
<keyword evidence="10" id="KW-0472">Membrane</keyword>
<feature type="binding site" evidence="9">
    <location>
        <position position="108"/>
    </location>
    <ligand>
        <name>GTP</name>
        <dbReference type="ChEBI" id="CHEBI:37565"/>
    </ligand>
</feature>
<comment type="cofactor">
    <cofactor evidence="9">
        <name>Zn(2+)</name>
        <dbReference type="ChEBI" id="CHEBI:29105"/>
    </cofactor>
    <text evidence="9">Binds 1 zinc ion per subunit.</text>
</comment>
<dbReference type="Pfam" id="PF01872">
    <property type="entry name" value="RibD_C"/>
    <property type="match status" value="1"/>
</dbReference>
<dbReference type="InterPro" id="IPR002734">
    <property type="entry name" value="RibDG_C"/>
</dbReference>
<evidence type="ECO:0000256" key="7">
    <source>
        <dbReference type="ARBA" id="ARBA00023134"/>
    </source>
</evidence>
<feature type="binding site" evidence="9">
    <location>
        <position position="187"/>
    </location>
    <ligand>
        <name>GTP</name>
        <dbReference type="ChEBI" id="CHEBI:37565"/>
    </ligand>
</feature>
<evidence type="ECO:0000256" key="1">
    <source>
        <dbReference type="ARBA" id="ARBA00004853"/>
    </source>
</evidence>
<comment type="pathway">
    <text evidence="1 9">Cofactor biosynthesis; riboflavin biosynthesis; 5-amino-6-(D-ribitylamino)uracil from GTP: step 1/4.</text>
</comment>
<feature type="binding site" evidence="9">
    <location>
        <position position="152"/>
    </location>
    <ligand>
        <name>GTP</name>
        <dbReference type="ChEBI" id="CHEBI:37565"/>
    </ligand>
</feature>
<dbReference type="NCBIfam" id="NF001591">
    <property type="entry name" value="PRK00393.1"/>
    <property type="match status" value="1"/>
</dbReference>
<feature type="binding site" evidence="9">
    <location>
        <position position="192"/>
    </location>
    <ligand>
        <name>GTP</name>
        <dbReference type="ChEBI" id="CHEBI:37565"/>
    </ligand>
</feature>
<evidence type="ECO:0000256" key="6">
    <source>
        <dbReference type="ARBA" id="ARBA00022833"/>
    </source>
</evidence>
<dbReference type="Pfam" id="PF00925">
    <property type="entry name" value="GTP_cyclohydro2"/>
    <property type="match status" value="1"/>
</dbReference>
<dbReference type="InterPro" id="IPR024072">
    <property type="entry name" value="DHFR-like_dom_sf"/>
</dbReference>
<evidence type="ECO:0000313" key="14">
    <source>
        <dbReference type="Proteomes" id="UP001162030"/>
    </source>
</evidence>
<evidence type="ECO:0000256" key="10">
    <source>
        <dbReference type="SAM" id="Phobius"/>
    </source>
</evidence>
<dbReference type="GO" id="GO:0003935">
    <property type="term" value="F:GTP cyclohydrolase II activity"/>
    <property type="evidence" value="ECO:0007669"/>
    <property type="project" value="UniProtKB-EC"/>
</dbReference>
<proteinExistence type="inferred from homology"/>
<evidence type="ECO:0000259" key="11">
    <source>
        <dbReference type="Pfam" id="PF00925"/>
    </source>
</evidence>
<protein>
    <recommendedName>
        <fullName evidence="9">GTP cyclohydrolase-2</fullName>
        <ecNumber evidence="9">3.5.4.25</ecNumber>
    </recommendedName>
    <alternativeName>
        <fullName evidence="9">GTP cyclohydrolase II</fullName>
    </alternativeName>
</protein>
<dbReference type="Gene3D" id="3.40.430.10">
    <property type="entry name" value="Dihydrofolate Reductase, subunit A"/>
    <property type="match status" value="1"/>
</dbReference>
<keyword evidence="3 9" id="KW-0479">Metal-binding</keyword>
<dbReference type="Proteomes" id="UP001162030">
    <property type="component" value="Chromosome"/>
</dbReference>
<evidence type="ECO:0000256" key="4">
    <source>
        <dbReference type="ARBA" id="ARBA00022741"/>
    </source>
</evidence>
<feature type="transmembrane region" description="Helical" evidence="10">
    <location>
        <begin position="13"/>
        <end position="36"/>
    </location>
</feature>
<comment type="similarity">
    <text evidence="9">Belongs to the GTP cyclohydrolase II family.</text>
</comment>
<keyword evidence="10" id="KW-1133">Transmembrane helix</keyword>
<feature type="binding site" evidence="9">
    <location>
        <position position="105"/>
    </location>
    <ligand>
        <name>Zn(2+)</name>
        <dbReference type="ChEBI" id="CHEBI:29105"/>
        <note>catalytic</note>
    </ligand>
</feature>
<evidence type="ECO:0000256" key="9">
    <source>
        <dbReference type="HAMAP-Rule" id="MF_00179"/>
    </source>
</evidence>
<evidence type="ECO:0000259" key="12">
    <source>
        <dbReference type="Pfam" id="PF01872"/>
    </source>
</evidence>
<keyword evidence="6 9" id="KW-0862">Zinc</keyword>
<keyword evidence="4 9" id="KW-0547">Nucleotide-binding</keyword>
<feature type="binding site" evidence="9">
    <location>
        <begin position="87"/>
        <end position="91"/>
    </location>
    <ligand>
        <name>GTP</name>
        <dbReference type="ChEBI" id="CHEBI:37565"/>
    </ligand>
</feature>
<keyword evidence="7 9" id="KW-0342">GTP-binding</keyword>
<dbReference type="NCBIfam" id="TIGR00505">
    <property type="entry name" value="ribA"/>
    <property type="match status" value="1"/>
</dbReference>
<dbReference type="HAMAP" id="MF_00179">
    <property type="entry name" value="RibA"/>
    <property type="match status" value="1"/>
</dbReference>
<dbReference type="PANTHER" id="PTHR21327">
    <property type="entry name" value="GTP CYCLOHYDROLASE II-RELATED"/>
    <property type="match status" value="1"/>
</dbReference>
<name>A0ABM9I3T6_9GAMM</name>
<feature type="active site" description="Proton acceptor" evidence="9">
    <location>
        <position position="164"/>
    </location>
</feature>
<dbReference type="CDD" id="cd00641">
    <property type="entry name" value="GTP_cyclohydro2"/>
    <property type="match status" value="1"/>
</dbReference>
<keyword evidence="14" id="KW-1185">Reference proteome</keyword>
<dbReference type="EMBL" id="OX458333">
    <property type="protein sequence ID" value="CAI8872304.1"/>
    <property type="molecule type" value="Genomic_DNA"/>
</dbReference>
<keyword evidence="5 9" id="KW-0378">Hydrolase</keyword>
<comment type="function">
    <text evidence="9">Catalyzes the conversion of GTP to 2,5-diamino-6-ribosylamino-4(3H)-pyrimidinone 5'-phosphate (DARP), formate and pyrophosphate.</text>
</comment>
<feature type="binding site" evidence="9">
    <location>
        <begin position="130"/>
        <end position="132"/>
    </location>
    <ligand>
        <name>GTP</name>
        <dbReference type="ChEBI" id="CHEBI:37565"/>
    </ligand>
</feature>
<evidence type="ECO:0000256" key="3">
    <source>
        <dbReference type="ARBA" id="ARBA00022723"/>
    </source>
</evidence>